<evidence type="ECO:0000313" key="2">
    <source>
        <dbReference type="Proteomes" id="UP000233200"/>
    </source>
</evidence>
<protein>
    <submittedName>
        <fullName evidence="1">Uncharacterized protein</fullName>
    </submittedName>
</protein>
<accession>A0A2K6NKC6</accession>
<reference evidence="1" key="1">
    <citation type="submission" date="2025-08" db="UniProtKB">
        <authorList>
            <consortium name="Ensembl"/>
        </authorList>
    </citation>
    <scope>IDENTIFICATION</scope>
</reference>
<evidence type="ECO:0000313" key="1">
    <source>
        <dbReference type="Ensembl" id="ENSRROP00000004745.1"/>
    </source>
</evidence>
<organism evidence="1 2">
    <name type="scientific">Rhinopithecus roxellana</name>
    <name type="common">Golden snub-nosed monkey</name>
    <name type="synonym">Pygathrix roxellana</name>
    <dbReference type="NCBI Taxonomy" id="61622"/>
    <lineage>
        <taxon>Eukaryota</taxon>
        <taxon>Metazoa</taxon>
        <taxon>Chordata</taxon>
        <taxon>Craniata</taxon>
        <taxon>Vertebrata</taxon>
        <taxon>Euteleostomi</taxon>
        <taxon>Mammalia</taxon>
        <taxon>Eutheria</taxon>
        <taxon>Euarchontoglires</taxon>
        <taxon>Primates</taxon>
        <taxon>Haplorrhini</taxon>
        <taxon>Catarrhini</taxon>
        <taxon>Cercopithecidae</taxon>
        <taxon>Colobinae</taxon>
        <taxon>Rhinopithecus</taxon>
    </lineage>
</organism>
<proteinExistence type="predicted"/>
<name>A0A2K6NKC6_RHIRO</name>
<dbReference type="Ensembl" id="ENSRROT00000021788.1">
    <property type="protein sequence ID" value="ENSRROP00000004745.1"/>
    <property type="gene ID" value="ENSRROG00000019684.1"/>
</dbReference>
<dbReference type="AlphaFoldDB" id="A0A2K6NKC6"/>
<reference evidence="1" key="2">
    <citation type="submission" date="2025-09" db="UniProtKB">
        <authorList>
            <consortium name="Ensembl"/>
        </authorList>
    </citation>
    <scope>IDENTIFICATION</scope>
</reference>
<keyword evidence="2" id="KW-1185">Reference proteome</keyword>
<dbReference type="Proteomes" id="UP000233200">
    <property type="component" value="Unplaced"/>
</dbReference>
<dbReference type="OMA" id="HPQQYNK"/>
<sequence length="110" mass="12372">LFHCLITRSPPLTVEKIPFLIEIHPLHPQQYNKHIPSPYNMPSGEIFSFENSILVLGGSREPHALSTLRNANPTITSEMWFLLKDSTNPPWKETPTLDQGFPLQGAVVGQ</sequence>
<dbReference type="GeneTree" id="ENSGT00910000147480"/>